<evidence type="ECO:0000313" key="3">
    <source>
        <dbReference type="Proteomes" id="UP000821853"/>
    </source>
</evidence>
<dbReference type="EMBL" id="JABSTR010000006">
    <property type="protein sequence ID" value="KAH9372496.1"/>
    <property type="molecule type" value="Genomic_DNA"/>
</dbReference>
<dbReference type="Proteomes" id="UP000821853">
    <property type="component" value="Chromosome 4"/>
</dbReference>
<dbReference type="VEuPathDB" id="VectorBase:HLOH_044928"/>
<feature type="region of interest" description="Disordered" evidence="1">
    <location>
        <begin position="1"/>
        <end position="42"/>
    </location>
</feature>
<keyword evidence="3" id="KW-1185">Reference proteome</keyword>
<proteinExistence type="predicted"/>
<reference evidence="2 3" key="1">
    <citation type="journal article" date="2020" name="Cell">
        <title>Large-Scale Comparative Analyses of Tick Genomes Elucidate Their Genetic Diversity and Vector Capacities.</title>
        <authorList>
            <consortium name="Tick Genome and Microbiome Consortium (TIGMIC)"/>
            <person name="Jia N."/>
            <person name="Wang J."/>
            <person name="Shi W."/>
            <person name="Du L."/>
            <person name="Sun Y."/>
            <person name="Zhan W."/>
            <person name="Jiang J.F."/>
            <person name="Wang Q."/>
            <person name="Zhang B."/>
            <person name="Ji P."/>
            <person name="Bell-Sakyi L."/>
            <person name="Cui X.M."/>
            <person name="Yuan T.T."/>
            <person name="Jiang B.G."/>
            <person name="Yang W.F."/>
            <person name="Lam T.T."/>
            <person name="Chang Q.C."/>
            <person name="Ding S.J."/>
            <person name="Wang X.J."/>
            <person name="Zhu J.G."/>
            <person name="Ruan X.D."/>
            <person name="Zhao L."/>
            <person name="Wei J.T."/>
            <person name="Ye R.Z."/>
            <person name="Que T.C."/>
            <person name="Du C.H."/>
            <person name="Zhou Y.H."/>
            <person name="Cheng J.X."/>
            <person name="Dai P.F."/>
            <person name="Guo W.B."/>
            <person name="Han X.H."/>
            <person name="Huang E.J."/>
            <person name="Li L.F."/>
            <person name="Wei W."/>
            <person name="Gao Y.C."/>
            <person name="Liu J.Z."/>
            <person name="Shao H.Z."/>
            <person name="Wang X."/>
            <person name="Wang C.C."/>
            <person name="Yang T.C."/>
            <person name="Huo Q.B."/>
            <person name="Li W."/>
            <person name="Chen H.Y."/>
            <person name="Chen S.E."/>
            <person name="Zhou L.G."/>
            <person name="Ni X.B."/>
            <person name="Tian J.H."/>
            <person name="Sheng Y."/>
            <person name="Liu T."/>
            <person name="Pan Y.S."/>
            <person name="Xia L.Y."/>
            <person name="Li J."/>
            <person name="Zhao F."/>
            <person name="Cao W.C."/>
        </authorList>
    </citation>
    <scope>NUCLEOTIDE SEQUENCE [LARGE SCALE GENOMIC DNA]</scope>
    <source>
        <strain evidence="2">HaeL-2018</strain>
    </source>
</reference>
<feature type="region of interest" description="Disordered" evidence="1">
    <location>
        <begin position="69"/>
        <end position="106"/>
    </location>
</feature>
<evidence type="ECO:0000313" key="2">
    <source>
        <dbReference type="EMBL" id="KAH9372496.1"/>
    </source>
</evidence>
<feature type="compositionally biased region" description="Polar residues" evidence="1">
    <location>
        <begin position="11"/>
        <end position="28"/>
    </location>
</feature>
<accession>A0A9J6GDM8</accession>
<sequence>MVPPRPMAPTHSLTARQTPSHGETTAPDNTAAFPSQRGYDPEEMAWSNISHAGDEVSAAAEPIRNENLFPLLNRRRPPPKTLPASSYQSSKLLPHAGKRSSQTSIETKTFFRNLPDDFVHPERLRDRPHSGDFVINSAKGDLPLRGYLKEGDEEVKPRTVLYNSEIITIRPHIRTIPSCGLCGTVGHRVGTCPNPNQDRCGLCGQQAPFVEGMRAPHECNAKCAVCGGGHATNSRVCAAKYRTLTKLDARKGKNKNPAGKPAKRQPAPRRLKKVAVTHHWRDVNLTRAAPSGHAEKQGAAATPPPPHGAKATQAAPSRNKQKGKALSSPHAEIMESKAAAPATLESSIDALETRIENKFADMMSESQERVPV</sequence>
<comment type="caution">
    <text evidence="2">The sequence shown here is derived from an EMBL/GenBank/DDBJ whole genome shotgun (WGS) entry which is preliminary data.</text>
</comment>
<name>A0A9J6GDM8_HAELO</name>
<organism evidence="2 3">
    <name type="scientific">Haemaphysalis longicornis</name>
    <name type="common">Bush tick</name>
    <dbReference type="NCBI Taxonomy" id="44386"/>
    <lineage>
        <taxon>Eukaryota</taxon>
        <taxon>Metazoa</taxon>
        <taxon>Ecdysozoa</taxon>
        <taxon>Arthropoda</taxon>
        <taxon>Chelicerata</taxon>
        <taxon>Arachnida</taxon>
        <taxon>Acari</taxon>
        <taxon>Parasitiformes</taxon>
        <taxon>Ixodida</taxon>
        <taxon>Ixodoidea</taxon>
        <taxon>Ixodidae</taxon>
        <taxon>Haemaphysalinae</taxon>
        <taxon>Haemaphysalis</taxon>
    </lineage>
</organism>
<dbReference type="AlphaFoldDB" id="A0A9J6GDM8"/>
<feature type="compositionally biased region" description="Basic residues" evidence="1">
    <location>
        <begin position="261"/>
        <end position="278"/>
    </location>
</feature>
<gene>
    <name evidence="2" type="ORF">HPB48_000099</name>
</gene>
<feature type="region of interest" description="Disordered" evidence="1">
    <location>
        <begin position="248"/>
        <end position="345"/>
    </location>
</feature>
<protein>
    <submittedName>
        <fullName evidence="2">Uncharacterized protein</fullName>
    </submittedName>
</protein>
<evidence type="ECO:0000256" key="1">
    <source>
        <dbReference type="SAM" id="MobiDB-lite"/>
    </source>
</evidence>